<dbReference type="AlphaFoldDB" id="A0A7U7G7F7"/>
<keyword evidence="3" id="KW-1185">Reference proteome</keyword>
<organism evidence="2 3">
    <name type="scientific">Candidatus Contendobacter odensis Run_B_J11</name>
    <dbReference type="NCBI Taxonomy" id="1400861"/>
    <lineage>
        <taxon>Bacteria</taxon>
        <taxon>Pseudomonadati</taxon>
        <taxon>Pseudomonadota</taxon>
        <taxon>Gammaproteobacteria</taxon>
        <taxon>Candidatus Competibacteraceae</taxon>
        <taxon>Candidatus Contendibacter</taxon>
    </lineage>
</organism>
<feature type="domain" description="Tc1-like transposase DDE" evidence="1">
    <location>
        <begin position="11"/>
        <end position="108"/>
    </location>
</feature>
<accession>A0A7U7G7F7</accession>
<dbReference type="InterPro" id="IPR038717">
    <property type="entry name" value="Tc1-like_DDE_dom"/>
</dbReference>
<evidence type="ECO:0000259" key="1">
    <source>
        <dbReference type="Pfam" id="PF13358"/>
    </source>
</evidence>
<sequence length="117" mass="13388">MAGQLVVFAEDECHLLSGDTLGCVWGRKNERTEVPIKNARDKQTYYGALNLYNKDFVLAPCKKGNGENTVLFIKKLRDLNPDKKLMIIWDGASYHRCQEVHDYLSEVNQDLDKKIGK</sequence>
<name>A0A7U7G7F7_9GAMM</name>
<gene>
    <name evidence="2" type="ORF">BN874_1000002</name>
</gene>
<protein>
    <submittedName>
        <fullName evidence="2">Transposase</fullName>
    </submittedName>
</protein>
<evidence type="ECO:0000313" key="2">
    <source>
        <dbReference type="EMBL" id="CDH43092.1"/>
    </source>
</evidence>
<dbReference type="Pfam" id="PF13358">
    <property type="entry name" value="DDE_3"/>
    <property type="match status" value="1"/>
</dbReference>
<dbReference type="EMBL" id="CBTK010000003">
    <property type="protein sequence ID" value="CDH43092.1"/>
    <property type="molecule type" value="Genomic_DNA"/>
</dbReference>
<dbReference type="Proteomes" id="UP000019184">
    <property type="component" value="Unassembled WGS sequence"/>
</dbReference>
<reference evidence="2 3" key="1">
    <citation type="journal article" date="2014" name="ISME J.">
        <title>Candidatus Competibacter-lineage genomes retrieved from metagenomes reveal functional metabolic diversity.</title>
        <authorList>
            <person name="McIlroy S.J."/>
            <person name="Albertsen M."/>
            <person name="Andresen E.K."/>
            <person name="Saunders A.M."/>
            <person name="Kristiansen R."/>
            <person name="Stokholm-Bjerregaard M."/>
            <person name="Nielsen K.L."/>
            <person name="Nielsen P.H."/>
        </authorList>
    </citation>
    <scope>NUCLEOTIDE SEQUENCE [LARGE SCALE GENOMIC DNA]</scope>
    <source>
        <strain evidence="2 3">Run_B_J11</strain>
    </source>
</reference>
<proteinExistence type="predicted"/>
<evidence type="ECO:0000313" key="3">
    <source>
        <dbReference type="Proteomes" id="UP000019184"/>
    </source>
</evidence>
<comment type="caution">
    <text evidence="2">The sequence shown here is derived from an EMBL/GenBank/DDBJ whole genome shotgun (WGS) entry which is preliminary data.</text>
</comment>
<dbReference type="RefSeq" id="WP_195912064.1">
    <property type="nucleotide sequence ID" value="NZ_CBTK010000003.1"/>
</dbReference>